<protein>
    <submittedName>
        <fullName evidence="2">DUF1330 domain-containing protein</fullName>
    </submittedName>
</protein>
<dbReference type="EMBL" id="JAFCJH010000052">
    <property type="protein sequence ID" value="MBR0800320.1"/>
    <property type="molecule type" value="Genomic_DNA"/>
</dbReference>
<dbReference type="PANTHER" id="PTHR41521">
    <property type="match status" value="1"/>
</dbReference>
<name>A0ABS5FUA6_9BRAD</name>
<dbReference type="Gene3D" id="3.30.70.100">
    <property type="match status" value="1"/>
</dbReference>
<evidence type="ECO:0000259" key="1">
    <source>
        <dbReference type="Pfam" id="PF07045"/>
    </source>
</evidence>
<dbReference type="InterPro" id="IPR010753">
    <property type="entry name" value="DUF1330"/>
</dbReference>
<dbReference type="RefSeq" id="WP_212494748.1">
    <property type="nucleotide sequence ID" value="NZ_JAFCJH010000052.1"/>
</dbReference>
<feature type="domain" description="DUF1330" evidence="1">
    <location>
        <begin position="3"/>
        <end position="95"/>
    </location>
</feature>
<dbReference type="Pfam" id="PF07045">
    <property type="entry name" value="DUF1330"/>
    <property type="match status" value="1"/>
</dbReference>
<organism evidence="2 3">
    <name type="scientific">Bradyrhizobium jicamae</name>
    <dbReference type="NCBI Taxonomy" id="280332"/>
    <lineage>
        <taxon>Bacteria</taxon>
        <taxon>Pseudomonadati</taxon>
        <taxon>Pseudomonadota</taxon>
        <taxon>Alphaproteobacteria</taxon>
        <taxon>Hyphomicrobiales</taxon>
        <taxon>Nitrobacteraceae</taxon>
        <taxon>Bradyrhizobium</taxon>
    </lineage>
</organism>
<proteinExistence type="predicted"/>
<evidence type="ECO:0000313" key="2">
    <source>
        <dbReference type="EMBL" id="MBR0800320.1"/>
    </source>
</evidence>
<comment type="caution">
    <text evidence="2">The sequence shown here is derived from an EMBL/GenBank/DDBJ whole genome shotgun (WGS) entry which is preliminary data.</text>
</comment>
<dbReference type="PANTHER" id="PTHR41521:SF4">
    <property type="entry name" value="BLR0684 PROTEIN"/>
    <property type="match status" value="1"/>
</dbReference>
<accession>A0ABS5FUA6</accession>
<sequence length="104" mass="11597">MTKGYWVGLVDVSDLETYKAYVRENAIAFKKYDARFLIRGGKVEKVEGAPRSRVVVIEFPSCQTALECYRSPEYQKAKALRDNVSTADLVVVEGYDGLQPGQGS</sequence>
<dbReference type="SUPFAM" id="SSF54909">
    <property type="entry name" value="Dimeric alpha+beta barrel"/>
    <property type="match status" value="1"/>
</dbReference>
<keyword evidence="3" id="KW-1185">Reference proteome</keyword>
<reference evidence="3" key="1">
    <citation type="journal article" date="2021" name="ISME J.">
        <title>Evolutionary origin and ecological implication of a unique nif island in free-living Bradyrhizobium lineages.</title>
        <authorList>
            <person name="Tao J."/>
        </authorList>
    </citation>
    <scope>NUCLEOTIDE SEQUENCE [LARGE SCALE GENOMIC DNA]</scope>
    <source>
        <strain evidence="3">SZCCT0434</strain>
    </source>
</reference>
<dbReference type="InterPro" id="IPR011008">
    <property type="entry name" value="Dimeric_a/b-barrel"/>
</dbReference>
<gene>
    <name evidence="2" type="ORF">JQ615_33625</name>
</gene>
<dbReference type="Proteomes" id="UP001315278">
    <property type="component" value="Unassembled WGS sequence"/>
</dbReference>
<evidence type="ECO:0000313" key="3">
    <source>
        <dbReference type="Proteomes" id="UP001315278"/>
    </source>
</evidence>